<proteinExistence type="inferred from homology"/>
<comment type="catalytic activity">
    <reaction evidence="1">
        <text>Hydrolysis of terminal, non-reducing beta-D-mannose residues in beta-D-mannosides.</text>
        <dbReference type="EC" id="3.2.1.25"/>
    </reaction>
</comment>
<evidence type="ECO:0000256" key="1">
    <source>
        <dbReference type="ARBA" id="ARBA00000829"/>
    </source>
</evidence>
<keyword evidence="22" id="KW-1185">Reference proteome</keyword>
<evidence type="ECO:0000259" key="18">
    <source>
        <dbReference type="Pfam" id="PF17753"/>
    </source>
</evidence>
<dbReference type="SUPFAM" id="SSF51445">
    <property type="entry name" value="(Trans)glycosidases"/>
    <property type="match status" value="1"/>
</dbReference>
<feature type="signal peptide" evidence="16">
    <location>
        <begin position="1"/>
        <end position="22"/>
    </location>
</feature>
<dbReference type="SUPFAM" id="SSF49303">
    <property type="entry name" value="beta-Galactosidase/glucuronidase domain"/>
    <property type="match status" value="1"/>
</dbReference>
<dbReference type="GO" id="GO:0005576">
    <property type="term" value="C:extracellular region"/>
    <property type="evidence" value="ECO:0007669"/>
    <property type="project" value="UniProtKB-SubCell"/>
</dbReference>
<dbReference type="InterPro" id="IPR050887">
    <property type="entry name" value="Beta-mannosidase_GH2"/>
</dbReference>
<evidence type="ECO:0000256" key="5">
    <source>
        <dbReference type="ARBA" id="ARBA00011738"/>
    </source>
</evidence>
<evidence type="ECO:0000256" key="6">
    <source>
        <dbReference type="ARBA" id="ARBA00012754"/>
    </source>
</evidence>
<comment type="similarity">
    <text evidence="4">Belongs to the glycosyl hydrolase 2 family. Beta-mannosidase A subfamily.</text>
</comment>
<keyword evidence="9 16" id="KW-0732">Signal</keyword>
<dbReference type="EMBL" id="CAUWAG010000020">
    <property type="protein sequence ID" value="CAJ2514163.1"/>
    <property type="molecule type" value="Genomic_DNA"/>
</dbReference>
<dbReference type="InterPro" id="IPR006102">
    <property type="entry name" value="Ig-like_GH2"/>
</dbReference>
<dbReference type="InterPro" id="IPR013783">
    <property type="entry name" value="Ig-like_fold"/>
</dbReference>
<accession>A0AAI8YQY6</accession>
<sequence>MTFSHSMKAAALAAGLLPLVCSQNVVSLVGPDWTLSNDALNVSVSAHLPSHAHLDLYANQVIGDPYYGLNDFNLRWVAWSNWTYTSAPISGLDSNASSTWLLFNGLDTFATISFCGQEIASTDNQFRQWWFDVSSALASCTEAAPVLSIDFGSAPKIADAIAAEPGQETWPTGVQQVFEFPNRWFIRKEQSDFGWDWGPAFAPAGPWKPAYVVQLAQSEVYVRNSIVDIYREGQLNNIPPDQTAPWVVNASLDYFGAAPNDFTLSYTLKDLENNTVTSGSMSNVNCTNATVTGSTIVDPSMVDLWWPNQLGPQTLYYMTIDLVSASNTTMASVTKRLGFRTIVLNEFPISQAQLAQGIAPGNNWHFEVNGHEFYAKGSNFIPPDAFWPRVTEAKMDQLFNSVVDGNQNMLRVWASGAYSPDFLYDLADEKGILLWSEFEFGDALYPVNPSFLENVREEAEYNVRRVNHHPSLALWAGGNELENLELILVNRSAPEGLPRYTAEYETLFLHTLLPVVFGNSRSISYTPSSTSNGWQSLNFSNPIPIVERYYNLTPGSVYGETDFYNYDPSVLYNDSAFPTGRFSNEFGYHSMPSIQSWRAQISETDLHFNSTTVVLRDHHNPQGGLSDSNTTNPDIGQAQMTEAVELWYPIPNKTDSQANFSAWCHATQIFQADLYVSEIEFYRRGSGLPNRQLGSLYWQLEDIWVAPTWAGIEYDGRWKVLHYAAKDIYEHVIIAPYWNITTGNLSVWVTSDLWEPASGTATFTWYDWSGNELDVGLNTSSSVDFTVGAINSTKVLQTFATGMAAGTNAILKMDVTATGSLPNDNTNTTHTFRHENWFHPTALRDAQLVDPGLQLSYSNSTKNFTVSATTGVAAWVYLDYDQPGTVLNFDSNAFWLAPNQTREVGYTVKTDASDGAWVDTVTVQSLWNQTLST</sequence>
<evidence type="ECO:0000256" key="2">
    <source>
        <dbReference type="ARBA" id="ARBA00004613"/>
    </source>
</evidence>
<dbReference type="InterPro" id="IPR041447">
    <property type="entry name" value="Mannosidase_ig"/>
</dbReference>
<evidence type="ECO:0000256" key="11">
    <source>
        <dbReference type="ARBA" id="ARBA00023180"/>
    </source>
</evidence>
<evidence type="ECO:0000313" key="22">
    <source>
        <dbReference type="Proteomes" id="UP001295740"/>
    </source>
</evidence>
<feature type="domain" description="Mannosidase Ig/CBM-like" evidence="19">
    <location>
        <begin position="743"/>
        <end position="816"/>
    </location>
</feature>
<dbReference type="GO" id="GO:0000272">
    <property type="term" value="P:polysaccharide catabolic process"/>
    <property type="evidence" value="ECO:0007669"/>
    <property type="project" value="UniProtKB-KW"/>
</dbReference>
<evidence type="ECO:0000256" key="8">
    <source>
        <dbReference type="ARBA" id="ARBA00022525"/>
    </source>
</evidence>
<evidence type="ECO:0000256" key="14">
    <source>
        <dbReference type="ARBA" id="ARBA00023326"/>
    </source>
</evidence>
<protein>
    <recommendedName>
        <fullName evidence="7">Beta-mannosidase A</fullName>
        <ecNumber evidence="6">3.2.1.25</ecNumber>
    </recommendedName>
    <alternativeName>
        <fullName evidence="15">Mannanase A</fullName>
    </alternativeName>
</protein>
<dbReference type="FunFam" id="2.60.40.10:FF:001511">
    <property type="entry name" value="Beta-mannosidase A"/>
    <property type="match status" value="1"/>
</dbReference>
<evidence type="ECO:0000259" key="19">
    <source>
        <dbReference type="Pfam" id="PF17786"/>
    </source>
</evidence>
<evidence type="ECO:0000256" key="16">
    <source>
        <dbReference type="SAM" id="SignalP"/>
    </source>
</evidence>
<comment type="pathway">
    <text evidence="3">Glycan metabolism; N-glycan degradation.</text>
</comment>
<dbReference type="Pfam" id="PF17753">
    <property type="entry name" value="Ig_mannosidase"/>
    <property type="match status" value="1"/>
</dbReference>
<keyword evidence="14" id="KW-0624">Polysaccharide degradation</keyword>
<dbReference type="InterPro" id="IPR017853">
    <property type="entry name" value="GH"/>
</dbReference>
<reference evidence="21" key="1">
    <citation type="submission" date="2023-10" db="EMBL/GenBank/DDBJ databases">
        <authorList>
            <person name="Hackl T."/>
        </authorList>
    </citation>
    <scope>NUCLEOTIDE SEQUENCE</scope>
</reference>
<dbReference type="Proteomes" id="UP001295740">
    <property type="component" value="Unassembled WGS sequence"/>
</dbReference>
<dbReference type="Gene3D" id="2.60.120.260">
    <property type="entry name" value="Galactose-binding domain-like"/>
    <property type="match status" value="1"/>
</dbReference>
<dbReference type="FunFam" id="3.20.20.80:FF:000084">
    <property type="entry name" value="Beta-mannosidase A"/>
    <property type="match status" value="1"/>
</dbReference>
<keyword evidence="12" id="KW-0119">Carbohydrate metabolism</keyword>
<evidence type="ECO:0000256" key="4">
    <source>
        <dbReference type="ARBA" id="ARBA00007483"/>
    </source>
</evidence>
<dbReference type="InterPro" id="IPR008979">
    <property type="entry name" value="Galactose-bd-like_sf"/>
</dbReference>
<keyword evidence="13" id="KW-0326">Glycosidase</keyword>
<dbReference type="GO" id="GO:0004567">
    <property type="term" value="F:beta-mannosidase activity"/>
    <property type="evidence" value="ECO:0007669"/>
    <property type="project" value="UniProtKB-EC"/>
</dbReference>
<keyword evidence="8" id="KW-0964">Secreted</keyword>
<evidence type="ECO:0000256" key="12">
    <source>
        <dbReference type="ARBA" id="ARBA00023277"/>
    </source>
</evidence>
<evidence type="ECO:0000259" key="17">
    <source>
        <dbReference type="Pfam" id="PF00703"/>
    </source>
</evidence>
<evidence type="ECO:0000313" key="21">
    <source>
        <dbReference type="EMBL" id="CAJ2514163.1"/>
    </source>
</evidence>
<dbReference type="EC" id="3.2.1.25" evidence="6"/>
<dbReference type="Gene3D" id="2.60.40.10">
    <property type="entry name" value="Immunoglobulins"/>
    <property type="match status" value="3"/>
</dbReference>
<feature type="domain" description="Beta-mannosidase Ig-fold" evidence="18">
    <location>
        <begin position="848"/>
        <end position="928"/>
    </location>
</feature>
<dbReference type="PANTHER" id="PTHR43730:SF5">
    <property type="entry name" value="BETA-MANNOSIDASE A"/>
    <property type="match status" value="1"/>
</dbReference>
<comment type="subcellular location">
    <subcellularLocation>
        <location evidence="2">Secreted</location>
    </subcellularLocation>
</comment>
<evidence type="ECO:0000256" key="7">
    <source>
        <dbReference type="ARBA" id="ARBA00021795"/>
    </source>
</evidence>
<feature type="domain" description="Glycoside hydrolase family 2 immunoglobulin-like beta-sandwich" evidence="17">
    <location>
        <begin position="253"/>
        <end position="340"/>
    </location>
</feature>
<dbReference type="Gene3D" id="3.20.20.80">
    <property type="entry name" value="Glycosidases"/>
    <property type="match status" value="1"/>
</dbReference>
<evidence type="ECO:0000256" key="9">
    <source>
        <dbReference type="ARBA" id="ARBA00022729"/>
    </source>
</evidence>
<feature type="domain" description="Beta-mannosidase-like galactose-binding" evidence="20">
    <location>
        <begin position="33"/>
        <end position="208"/>
    </location>
</feature>
<gene>
    <name evidence="21" type="ORF">KHLLAP_LOCUS14631</name>
</gene>
<evidence type="ECO:0000256" key="3">
    <source>
        <dbReference type="ARBA" id="ARBA00004740"/>
    </source>
</evidence>
<dbReference type="AlphaFoldDB" id="A0AAI8YQY6"/>
<evidence type="ECO:0000259" key="20">
    <source>
        <dbReference type="Pfam" id="PF22666"/>
    </source>
</evidence>
<keyword evidence="11" id="KW-0325">Glycoprotein</keyword>
<dbReference type="PANTHER" id="PTHR43730">
    <property type="entry name" value="BETA-MANNOSIDASE"/>
    <property type="match status" value="1"/>
</dbReference>
<dbReference type="Pfam" id="PF22666">
    <property type="entry name" value="Glyco_hydro_2_N2"/>
    <property type="match status" value="1"/>
</dbReference>
<name>A0AAI8YQY6_9PEZI</name>
<dbReference type="InterPro" id="IPR036156">
    <property type="entry name" value="Beta-gal/glucu_dom_sf"/>
</dbReference>
<keyword evidence="10" id="KW-0378">Hydrolase</keyword>
<comment type="subunit">
    <text evidence="5">Homodimer.</text>
</comment>
<dbReference type="SUPFAM" id="SSF49785">
    <property type="entry name" value="Galactose-binding domain-like"/>
    <property type="match status" value="1"/>
</dbReference>
<dbReference type="InterPro" id="IPR041625">
    <property type="entry name" value="Beta-mannosidase_Ig"/>
</dbReference>
<evidence type="ECO:0000256" key="15">
    <source>
        <dbReference type="ARBA" id="ARBA00031061"/>
    </source>
</evidence>
<dbReference type="GO" id="GO:0006516">
    <property type="term" value="P:glycoprotein catabolic process"/>
    <property type="evidence" value="ECO:0007669"/>
    <property type="project" value="TreeGrafter"/>
</dbReference>
<dbReference type="Pfam" id="PF17786">
    <property type="entry name" value="Mannosidase_ig"/>
    <property type="match status" value="1"/>
</dbReference>
<dbReference type="InterPro" id="IPR054593">
    <property type="entry name" value="Beta-mannosidase-like_N2"/>
</dbReference>
<comment type="caution">
    <text evidence="21">The sequence shown here is derived from an EMBL/GenBank/DDBJ whole genome shotgun (WGS) entry which is preliminary data.</text>
</comment>
<organism evidence="21 22">
    <name type="scientific">Anthostomella pinea</name>
    <dbReference type="NCBI Taxonomy" id="933095"/>
    <lineage>
        <taxon>Eukaryota</taxon>
        <taxon>Fungi</taxon>
        <taxon>Dikarya</taxon>
        <taxon>Ascomycota</taxon>
        <taxon>Pezizomycotina</taxon>
        <taxon>Sordariomycetes</taxon>
        <taxon>Xylariomycetidae</taxon>
        <taxon>Xylariales</taxon>
        <taxon>Xylariaceae</taxon>
        <taxon>Anthostomella</taxon>
    </lineage>
</organism>
<feature type="chain" id="PRO_5042605080" description="Beta-mannosidase A" evidence="16">
    <location>
        <begin position="23"/>
        <end position="933"/>
    </location>
</feature>
<dbReference type="Pfam" id="PF00703">
    <property type="entry name" value="Glyco_hydro_2"/>
    <property type="match status" value="1"/>
</dbReference>
<evidence type="ECO:0000256" key="13">
    <source>
        <dbReference type="ARBA" id="ARBA00023295"/>
    </source>
</evidence>
<evidence type="ECO:0000256" key="10">
    <source>
        <dbReference type="ARBA" id="ARBA00022801"/>
    </source>
</evidence>